<dbReference type="PANTHER" id="PTHR30373:SF2">
    <property type="entry name" value="UPF0603 PROTEIN YGCG"/>
    <property type="match status" value="1"/>
</dbReference>
<dbReference type="STRING" id="1393122.SAMN05660895_1681"/>
<evidence type="ECO:0000313" key="4">
    <source>
        <dbReference type="Proteomes" id="UP000199537"/>
    </source>
</evidence>
<dbReference type="AlphaFoldDB" id="A0A1I7NFM0"/>
<dbReference type="InterPro" id="IPR007621">
    <property type="entry name" value="TPM_dom"/>
</dbReference>
<feature type="transmembrane region" description="Helical" evidence="1">
    <location>
        <begin position="7"/>
        <end position="26"/>
    </location>
</feature>
<name>A0A1I7NFM0_9BACT</name>
<accession>A0A1I7NFM0</accession>
<protein>
    <submittedName>
        <fullName evidence="3">Uncharacterized membrane protein YgcG, contains a TPM-fold domain</fullName>
    </submittedName>
</protein>
<dbReference type="EMBL" id="FPCJ01000001">
    <property type="protein sequence ID" value="SFV33403.1"/>
    <property type="molecule type" value="Genomic_DNA"/>
</dbReference>
<proteinExistence type="predicted"/>
<dbReference type="Gene3D" id="3.10.310.50">
    <property type="match status" value="1"/>
</dbReference>
<gene>
    <name evidence="3" type="ORF">SAMN05660895_1681</name>
</gene>
<feature type="transmembrane region" description="Helical" evidence="1">
    <location>
        <begin position="187"/>
        <end position="204"/>
    </location>
</feature>
<keyword evidence="1" id="KW-0812">Transmembrane</keyword>
<feature type="domain" description="TPM" evidence="2">
    <location>
        <begin position="42"/>
        <end position="165"/>
    </location>
</feature>
<keyword evidence="1" id="KW-0472">Membrane</keyword>
<reference evidence="4" key="1">
    <citation type="submission" date="2016-10" db="EMBL/GenBank/DDBJ databases">
        <authorList>
            <person name="Varghese N."/>
            <person name="Submissions S."/>
        </authorList>
    </citation>
    <scope>NUCLEOTIDE SEQUENCE [LARGE SCALE GENOMIC DNA]</scope>
    <source>
        <strain evidence="4">DSM 14807</strain>
    </source>
</reference>
<keyword evidence="4" id="KW-1185">Reference proteome</keyword>
<evidence type="ECO:0000256" key="1">
    <source>
        <dbReference type="SAM" id="Phobius"/>
    </source>
</evidence>
<dbReference type="PANTHER" id="PTHR30373">
    <property type="entry name" value="UPF0603 PROTEIN YGCG"/>
    <property type="match status" value="1"/>
</dbReference>
<evidence type="ECO:0000313" key="3">
    <source>
        <dbReference type="EMBL" id="SFV33403.1"/>
    </source>
</evidence>
<dbReference type="Pfam" id="PF04536">
    <property type="entry name" value="TPM_phosphatase"/>
    <property type="match status" value="1"/>
</dbReference>
<keyword evidence="1" id="KW-1133">Transmembrane helix</keyword>
<dbReference type="Proteomes" id="UP000199537">
    <property type="component" value="Unassembled WGS sequence"/>
</dbReference>
<dbReference type="RefSeq" id="WP_177224167.1">
    <property type="nucleotide sequence ID" value="NZ_FPCJ01000001.1"/>
</dbReference>
<sequence length="213" mass="24104">MRIPLPIVHLGISICCLMWISGFSQVSQVFQLPARPMPRHHVNDFARQLTQAQQDSLEQLLIQCNHQHNADIVLVTMPDAGILPPETFADSLYHFWHLGEDNGQRSMLMFVDFGLHRVILKVGDGLKGTITAQTNFMLMHHYVLPAFQRGAYYEGLRDCLAAINTILIPPGEINRTLAQTPSTRNPWWILLIAAGALLLILLYWKSTSNRPKT</sequence>
<evidence type="ECO:0000259" key="2">
    <source>
        <dbReference type="Pfam" id="PF04536"/>
    </source>
</evidence>
<organism evidence="3 4">
    <name type="scientific">Thermoflavifilum thermophilum</name>
    <dbReference type="NCBI Taxonomy" id="1393122"/>
    <lineage>
        <taxon>Bacteria</taxon>
        <taxon>Pseudomonadati</taxon>
        <taxon>Bacteroidota</taxon>
        <taxon>Chitinophagia</taxon>
        <taxon>Chitinophagales</taxon>
        <taxon>Chitinophagaceae</taxon>
        <taxon>Thermoflavifilum</taxon>
    </lineage>
</organism>